<protein>
    <submittedName>
        <fullName evidence="1">45666_t:CDS:1</fullName>
    </submittedName>
</protein>
<dbReference type="Proteomes" id="UP000789901">
    <property type="component" value="Unassembled WGS sequence"/>
</dbReference>
<evidence type="ECO:0000313" key="2">
    <source>
        <dbReference type="Proteomes" id="UP000789901"/>
    </source>
</evidence>
<proteinExistence type="predicted"/>
<evidence type="ECO:0000313" key="1">
    <source>
        <dbReference type="EMBL" id="CAG8566480.1"/>
    </source>
</evidence>
<name>A0ABN7UD24_GIGMA</name>
<sequence length="48" mass="5751">MNNQVNQIEIEIKSKANIIKELEVNLYYEKKHNYEIETKLLVEQEQSA</sequence>
<comment type="caution">
    <text evidence="1">The sequence shown here is derived from an EMBL/GenBank/DDBJ whole genome shotgun (WGS) entry which is preliminary data.</text>
</comment>
<keyword evidence="2" id="KW-1185">Reference proteome</keyword>
<organism evidence="1 2">
    <name type="scientific">Gigaspora margarita</name>
    <dbReference type="NCBI Taxonomy" id="4874"/>
    <lineage>
        <taxon>Eukaryota</taxon>
        <taxon>Fungi</taxon>
        <taxon>Fungi incertae sedis</taxon>
        <taxon>Mucoromycota</taxon>
        <taxon>Glomeromycotina</taxon>
        <taxon>Glomeromycetes</taxon>
        <taxon>Diversisporales</taxon>
        <taxon>Gigasporaceae</taxon>
        <taxon>Gigaspora</taxon>
    </lineage>
</organism>
<dbReference type="EMBL" id="CAJVQB010002212">
    <property type="protein sequence ID" value="CAG8566480.1"/>
    <property type="molecule type" value="Genomic_DNA"/>
</dbReference>
<accession>A0ABN7UD24</accession>
<reference evidence="1 2" key="1">
    <citation type="submission" date="2021-06" db="EMBL/GenBank/DDBJ databases">
        <authorList>
            <person name="Kallberg Y."/>
            <person name="Tangrot J."/>
            <person name="Rosling A."/>
        </authorList>
    </citation>
    <scope>NUCLEOTIDE SEQUENCE [LARGE SCALE GENOMIC DNA]</scope>
    <source>
        <strain evidence="1 2">120-4 pot B 10/14</strain>
    </source>
</reference>
<gene>
    <name evidence="1" type="ORF">GMARGA_LOCUS5273</name>
</gene>